<keyword evidence="1" id="KW-1133">Transmembrane helix</keyword>
<dbReference type="EMBL" id="CP119311">
    <property type="protein sequence ID" value="WEK35256.1"/>
    <property type="molecule type" value="Genomic_DNA"/>
</dbReference>
<reference evidence="2" key="1">
    <citation type="submission" date="2023-03" db="EMBL/GenBank/DDBJ databases">
        <title>Andean soil-derived lignocellulolytic bacterial consortium as a source of novel taxa and putative plastic-active enzymes.</title>
        <authorList>
            <person name="Diaz-Garcia L."/>
            <person name="Chuvochina M."/>
            <person name="Feuerriegel G."/>
            <person name="Bunk B."/>
            <person name="Sproer C."/>
            <person name="Streit W.R."/>
            <person name="Rodriguez L.M."/>
            <person name="Overmann J."/>
            <person name="Jimenez D.J."/>
        </authorList>
    </citation>
    <scope>NUCLEOTIDE SEQUENCE</scope>
    <source>
        <strain evidence="2">MAG 7</strain>
    </source>
</reference>
<keyword evidence="1" id="KW-0472">Membrane</keyword>
<keyword evidence="1" id="KW-0812">Transmembrane</keyword>
<feature type="transmembrane region" description="Helical" evidence="1">
    <location>
        <begin position="59"/>
        <end position="82"/>
    </location>
</feature>
<gene>
    <name evidence="2" type="ORF">P0Y53_22425</name>
</gene>
<sequence length="126" mass="13896">MNAKRPVNAGDKKIDLFLMIAAHTTLLIGIYQWIAGPWGLKNIMNIGMGEVMKNSAFRFWAVEHLVGMLIAIVLITVGRGAVKRATSAAAHKKAFWCFLIALVVVLASVPWPFREAIARPLFPGMH</sequence>
<feature type="transmembrane region" description="Helical" evidence="1">
    <location>
        <begin position="16"/>
        <end position="34"/>
    </location>
</feature>
<name>A0AAJ6BHJ8_9BACT</name>
<proteinExistence type="predicted"/>
<evidence type="ECO:0000256" key="1">
    <source>
        <dbReference type="SAM" id="Phobius"/>
    </source>
</evidence>
<protein>
    <recommendedName>
        <fullName evidence="4">Cytochrome B</fullName>
    </recommendedName>
</protein>
<dbReference type="Proteomes" id="UP001220610">
    <property type="component" value="Chromosome"/>
</dbReference>
<evidence type="ECO:0000313" key="2">
    <source>
        <dbReference type="EMBL" id="WEK35256.1"/>
    </source>
</evidence>
<evidence type="ECO:0008006" key="4">
    <source>
        <dbReference type="Google" id="ProtNLM"/>
    </source>
</evidence>
<dbReference type="AlphaFoldDB" id="A0AAJ6BHJ8"/>
<accession>A0AAJ6BHJ8</accession>
<feature type="transmembrane region" description="Helical" evidence="1">
    <location>
        <begin position="94"/>
        <end position="113"/>
    </location>
</feature>
<organism evidence="2 3">
    <name type="scientific">Candidatus Pseudobacter hemicellulosilyticus</name>
    <dbReference type="NCBI Taxonomy" id="3121375"/>
    <lineage>
        <taxon>Bacteria</taxon>
        <taxon>Pseudomonadati</taxon>
        <taxon>Bacteroidota</taxon>
        <taxon>Chitinophagia</taxon>
        <taxon>Chitinophagales</taxon>
        <taxon>Chitinophagaceae</taxon>
        <taxon>Pseudobacter</taxon>
    </lineage>
</organism>
<evidence type="ECO:0000313" key="3">
    <source>
        <dbReference type="Proteomes" id="UP001220610"/>
    </source>
</evidence>